<keyword evidence="3" id="KW-1185">Reference proteome</keyword>
<organism evidence="2 3">
    <name type="scientific">Scleroderma citrinum Foug A</name>
    <dbReference type="NCBI Taxonomy" id="1036808"/>
    <lineage>
        <taxon>Eukaryota</taxon>
        <taxon>Fungi</taxon>
        <taxon>Dikarya</taxon>
        <taxon>Basidiomycota</taxon>
        <taxon>Agaricomycotina</taxon>
        <taxon>Agaricomycetes</taxon>
        <taxon>Agaricomycetidae</taxon>
        <taxon>Boletales</taxon>
        <taxon>Sclerodermatineae</taxon>
        <taxon>Sclerodermataceae</taxon>
        <taxon>Scleroderma</taxon>
    </lineage>
</organism>
<dbReference type="HOGENOM" id="CLU_1403202_0_0_1"/>
<reference evidence="2 3" key="1">
    <citation type="submission" date="2014-04" db="EMBL/GenBank/DDBJ databases">
        <authorList>
            <consortium name="DOE Joint Genome Institute"/>
            <person name="Kuo A."/>
            <person name="Kohler A."/>
            <person name="Nagy L.G."/>
            <person name="Floudas D."/>
            <person name="Copeland A."/>
            <person name="Barry K.W."/>
            <person name="Cichocki N."/>
            <person name="Veneault-Fourrey C."/>
            <person name="LaButti K."/>
            <person name="Lindquist E.A."/>
            <person name="Lipzen A."/>
            <person name="Lundell T."/>
            <person name="Morin E."/>
            <person name="Murat C."/>
            <person name="Sun H."/>
            <person name="Tunlid A."/>
            <person name="Henrissat B."/>
            <person name="Grigoriev I.V."/>
            <person name="Hibbett D.S."/>
            <person name="Martin F."/>
            <person name="Nordberg H.P."/>
            <person name="Cantor M.N."/>
            <person name="Hua S.X."/>
        </authorList>
    </citation>
    <scope>NUCLEOTIDE SEQUENCE [LARGE SCALE GENOMIC DNA]</scope>
    <source>
        <strain evidence="2 3">Foug A</strain>
    </source>
</reference>
<name>A0A0C3AGZ0_9AGAM</name>
<sequence length="194" mass="20795">MDTPGRLQRANGATTSLGSSHVKGSSTAGVNPQPSTLNAPGRMPGASATLNTIDPPTEVQETVNTVTIFTCQEKPLQTPVELVLTLLPEGHSKQSGVFSPVIWRALQFPVGWGQKYDIDIPVSTRDELDGAVYCDISTIARGKAVYTFRRTKSWEQRDAEDYTVDSLGIANHSGIPKAFAMSAATAEEAGTWCN</sequence>
<reference evidence="3" key="2">
    <citation type="submission" date="2015-01" db="EMBL/GenBank/DDBJ databases">
        <title>Evolutionary Origins and Diversification of the Mycorrhizal Mutualists.</title>
        <authorList>
            <consortium name="DOE Joint Genome Institute"/>
            <consortium name="Mycorrhizal Genomics Consortium"/>
            <person name="Kohler A."/>
            <person name="Kuo A."/>
            <person name="Nagy L.G."/>
            <person name="Floudas D."/>
            <person name="Copeland A."/>
            <person name="Barry K.W."/>
            <person name="Cichocki N."/>
            <person name="Veneault-Fourrey C."/>
            <person name="LaButti K."/>
            <person name="Lindquist E.A."/>
            <person name="Lipzen A."/>
            <person name="Lundell T."/>
            <person name="Morin E."/>
            <person name="Murat C."/>
            <person name="Riley R."/>
            <person name="Ohm R."/>
            <person name="Sun H."/>
            <person name="Tunlid A."/>
            <person name="Henrissat B."/>
            <person name="Grigoriev I.V."/>
            <person name="Hibbett D.S."/>
            <person name="Martin F."/>
        </authorList>
    </citation>
    <scope>NUCLEOTIDE SEQUENCE [LARGE SCALE GENOMIC DNA]</scope>
    <source>
        <strain evidence="3">Foug A</strain>
    </source>
</reference>
<evidence type="ECO:0000313" key="3">
    <source>
        <dbReference type="Proteomes" id="UP000053989"/>
    </source>
</evidence>
<dbReference type="InParanoid" id="A0A0C3AGZ0"/>
<feature type="compositionally biased region" description="Polar residues" evidence="1">
    <location>
        <begin position="11"/>
        <end position="38"/>
    </location>
</feature>
<accession>A0A0C3AGZ0</accession>
<evidence type="ECO:0000313" key="2">
    <source>
        <dbReference type="EMBL" id="KIM64157.1"/>
    </source>
</evidence>
<gene>
    <name evidence="2" type="ORF">SCLCIDRAFT_661114</name>
</gene>
<feature type="region of interest" description="Disordered" evidence="1">
    <location>
        <begin position="1"/>
        <end position="56"/>
    </location>
</feature>
<evidence type="ECO:0000256" key="1">
    <source>
        <dbReference type="SAM" id="MobiDB-lite"/>
    </source>
</evidence>
<proteinExistence type="predicted"/>
<dbReference type="EMBL" id="KN822030">
    <property type="protein sequence ID" value="KIM64157.1"/>
    <property type="molecule type" value="Genomic_DNA"/>
</dbReference>
<dbReference type="Proteomes" id="UP000053989">
    <property type="component" value="Unassembled WGS sequence"/>
</dbReference>
<protein>
    <submittedName>
        <fullName evidence="2">Uncharacterized protein</fullName>
    </submittedName>
</protein>
<dbReference type="AlphaFoldDB" id="A0A0C3AGZ0"/>